<comment type="caution">
    <text evidence="2">The sequence shown here is derived from an EMBL/GenBank/DDBJ whole genome shotgun (WGS) entry which is preliminary data.</text>
</comment>
<reference evidence="2 3" key="1">
    <citation type="submission" date="2011-01" db="EMBL/GenBank/DDBJ databases">
        <authorList>
            <person name="Muzny D."/>
            <person name="Qin X."/>
            <person name="Deng J."/>
            <person name="Jiang H."/>
            <person name="Liu Y."/>
            <person name="Qu J."/>
            <person name="Song X.-Z."/>
            <person name="Zhang L."/>
            <person name="Thornton R."/>
            <person name="Coyle M."/>
            <person name="Francisco L."/>
            <person name="Jackson L."/>
            <person name="Javaid M."/>
            <person name="Korchina V."/>
            <person name="Kovar C."/>
            <person name="Mata R."/>
            <person name="Mathew T."/>
            <person name="Ngo R."/>
            <person name="Nguyen L."/>
            <person name="Nguyen N."/>
            <person name="Okwuonu G."/>
            <person name="Ongeri F."/>
            <person name="Pham C."/>
            <person name="Simmons D."/>
            <person name="Wilczek-Boney K."/>
            <person name="Hale W."/>
            <person name="Jakkamsetti A."/>
            <person name="Pham P."/>
            <person name="Ruth R."/>
            <person name="San Lucas F."/>
            <person name="Warren J."/>
            <person name="Zhang J."/>
            <person name="Zhao Z."/>
            <person name="Zhou C."/>
            <person name="Zhu D."/>
            <person name="Lee S."/>
            <person name="Bess C."/>
            <person name="Blankenburg K."/>
            <person name="Forbes L."/>
            <person name="Fu Q."/>
            <person name="Gubbala S."/>
            <person name="Hirani K."/>
            <person name="Jayaseelan J.C."/>
            <person name="Lara F."/>
            <person name="Munidasa M."/>
            <person name="Palculict T."/>
            <person name="Patil S."/>
            <person name="Pu L.-L."/>
            <person name="Saada N."/>
            <person name="Tang L."/>
            <person name="Weissenberger G."/>
            <person name="Zhu Y."/>
            <person name="Hemphill L."/>
            <person name="Shang Y."/>
            <person name="Youmans B."/>
            <person name="Ayvaz T."/>
            <person name="Ross M."/>
            <person name="Santibanez J."/>
            <person name="Aqrawi P."/>
            <person name="Gross S."/>
            <person name="Joshi V."/>
            <person name="Fowler G."/>
            <person name="Nazareth L."/>
            <person name="Reid J."/>
            <person name="Worley K."/>
            <person name="Petrosino J."/>
            <person name="Highlander S."/>
            <person name="Gibbs R."/>
        </authorList>
    </citation>
    <scope>NUCLEOTIDE SEQUENCE [LARGE SCALE GENOMIC DNA]</scope>
    <source>
        <strain evidence="2 3">DSM 16608</strain>
    </source>
</reference>
<dbReference type="STRING" id="888743.HMPREF9141_1227"/>
<evidence type="ECO:0000313" key="2">
    <source>
        <dbReference type="EMBL" id="EGC20287.1"/>
    </source>
</evidence>
<evidence type="ECO:0000313" key="3">
    <source>
        <dbReference type="Proteomes" id="UP000005697"/>
    </source>
</evidence>
<accession>F0F6K5</accession>
<dbReference type="RefSeq" id="WP_007368756.1">
    <property type="nucleotide sequence ID" value="NZ_GL872283.1"/>
</dbReference>
<dbReference type="AlphaFoldDB" id="F0F6K5"/>
<dbReference type="EMBL" id="AEWX01000017">
    <property type="protein sequence ID" value="EGC20287.1"/>
    <property type="molecule type" value="Genomic_DNA"/>
</dbReference>
<feature type="region of interest" description="Disordered" evidence="1">
    <location>
        <begin position="184"/>
        <end position="248"/>
    </location>
</feature>
<evidence type="ECO:0008006" key="4">
    <source>
        <dbReference type="Google" id="ProtNLM"/>
    </source>
</evidence>
<dbReference type="Proteomes" id="UP000005697">
    <property type="component" value="Unassembled WGS sequence"/>
</dbReference>
<organism evidence="2 3">
    <name type="scientific">Prevotella multiformis DSM 16608</name>
    <dbReference type="NCBI Taxonomy" id="888743"/>
    <lineage>
        <taxon>Bacteria</taxon>
        <taxon>Pseudomonadati</taxon>
        <taxon>Bacteroidota</taxon>
        <taxon>Bacteroidia</taxon>
        <taxon>Bacteroidales</taxon>
        <taxon>Prevotellaceae</taxon>
        <taxon>Prevotella</taxon>
    </lineage>
</organism>
<dbReference type="HOGENOM" id="CLU_989934_0_0_10"/>
<keyword evidence="3" id="KW-1185">Reference proteome</keyword>
<protein>
    <recommendedName>
        <fullName evidence="4">DUF2589 domain-containing protein</fullName>
    </recommendedName>
</protein>
<dbReference type="Pfam" id="PF11655">
    <property type="entry name" value="DUF2589"/>
    <property type="match status" value="1"/>
</dbReference>
<sequence>MPELNNPKQSQQNSSLSELDFNRIIGGPLSACVNAQEEAARATLEYLYGVVFRKKPGHSENLEPVTVTFYFESGGQVNRLIMPLICIVPVPYLQIEQVNLTFQATVTESSMQDDKVELKAKYSAPGDSAAMTDVTKEEFKSKRCIDVNLCVTAADMPMGISKLIEIFNNQLVEIKEGEPVPVVQPPILWPSEPHDQHGEPVSKPVDKQGKETNPDLKGEEEKPAPPPVDSHEQEEKPAPPADEPQPRYNIKLITVPRKQQKSAVVNIVNSLSGNSNALTGNSLNNILKSAQRTIPIETDLETAKDIVAALKKKSISTTVVVAF</sequence>
<proteinExistence type="predicted"/>
<feature type="compositionally biased region" description="Basic and acidic residues" evidence="1">
    <location>
        <begin position="192"/>
        <end position="237"/>
    </location>
</feature>
<dbReference type="InterPro" id="IPR024510">
    <property type="entry name" value="DUF2589"/>
</dbReference>
<dbReference type="OrthoDB" id="1043330at2"/>
<name>F0F6K5_9BACT</name>
<gene>
    <name evidence="2" type="ORF">HMPREF9141_1227</name>
</gene>
<evidence type="ECO:0000256" key="1">
    <source>
        <dbReference type="SAM" id="MobiDB-lite"/>
    </source>
</evidence>